<protein>
    <submittedName>
        <fullName evidence="2">MBL fold metallo-hydrolase</fullName>
    </submittedName>
</protein>
<sequence>MAVEVTGTAQREAWLAKAFPPVERLDDGLWSVPIPFPGNPMRYTLSYVLVEGDECLVVDPGFDSDEGWGHLTAGLGAAGIGAGEVTCIIATHFHTDHLGMACRLSRVSGAPIGLGEAERRYLSVYEDAREEVELDRERMRRWGVPESRVAEGAMTVKGLEHLRGLADADFRLASGDAVPFGAALSGHDPIRVIETPGHTPGHLCLELANRAVFLSGDHLLPRITPNVSLEIRGDPDPVGSYVRSLQRVELADHYEVLPAHEYRFRGPGLRARQLRVATEERSRQVREAASVQRDPTVYSVARDISWSRGFDSLHRLQFRLALSETAAHLQHLALLGLVTGIDTVVQQPTGVEHSRNGPAVLVECT</sequence>
<dbReference type="PANTHER" id="PTHR23131:SF4">
    <property type="entry name" value="METALLO-BETA-LACTAMASE SUPERFAMILY POTEIN"/>
    <property type="match status" value="1"/>
</dbReference>
<reference evidence="2" key="1">
    <citation type="submission" date="2024-07" db="EMBL/GenBank/DDBJ databases">
        <authorList>
            <person name="fu j."/>
        </authorList>
    </citation>
    <scope>NUCLEOTIDE SEQUENCE</scope>
    <source>
        <strain evidence="2">P10A9</strain>
    </source>
</reference>
<dbReference type="InterPro" id="IPR036866">
    <property type="entry name" value="RibonucZ/Hydroxyglut_hydro"/>
</dbReference>
<feature type="domain" description="Metallo-beta-lactamase" evidence="1">
    <location>
        <begin position="43"/>
        <end position="260"/>
    </location>
</feature>
<evidence type="ECO:0000259" key="1">
    <source>
        <dbReference type="SMART" id="SM00849"/>
    </source>
</evidence>
<dbReference type="InterPro" id="IPR050662">
    <property type="entry name" value="Sec-metab_biosynth-thioest"/>
</dbReference>
<gene>
    <name evidence="2" type="ORF">AB5L97_02065</name>
</gene>
<dbReference type="Pfam" id="PF00753">
    <property type="entry name" value="Lactamase_B"/>
    <property type="match status" value="1"/>
</dbReference>
<dbReference type="SMART" id="SM00849">
    <property type="entry name" value="Lactamase_B"/>
    <property type="match status" value="1"/>
</dbReference>
<accession>A0AB39L4N7</accession>
<dbReference type="InterPro" id="IPR036388">
    <property type="entry name" value="WH-like_DNA-bd_sf"/>
</dbReference>
<dbReference type="KEGG" id="spue:AB5L97_02065"/>
<organism evidence="2">
    <name type="scientific">Sinomonas puerhi</name>
    <dbReference type="NCBI Taxonomy" id="3238584"/>
    <lineage>
        <taxon>Bacteria</taxon>
        <taxon>Bacillati</taxon>
        <taxon>Actinomycetota</taxon>
        <taxon>Actinomycetes</taxon>
        <taxon>Micrococcales</taxon>
        <taxon>Micrococcaceae</taxon>
        <taxon>Sinomonas</taxon>
    </lineage>
</organism>
<proteinExistence type="predicted"/>
<evidence type="ECO:0000313" key="2">
    <source>
        <dbReference type="EMBL" id="XDP45825.1"/>
    </source>
</evidence>
<dbReference type="EMBL" id="CP163302">
    <property type="protein sequence ID" value="XDP45825.1"/>
    <property type="molecule type" value="Genomic_DNA"/>
</dbReference>
<dbReference type="Gene3D" id="3.60.15.10">
    <property type="entry name" value="Ribonuclease Z/Hydroxyacylglutathione hydrolase-like"/>
    <property type="match status" value="1"/>
</dbReference>
<dbReference type="Gene3D" id="1.10.10.10">
    <property type="entry name" value="Winged helix-like DNA-binding domain superfamily/Winged helix DNA-binding domain"/>
    <property type="match status" value="1"/>
</dbReference>
<dbReference type="InterPro" id="IPR001279">
    <property type="entry name" value="Metallo-B-lactamas"/>
</dbReference>
<dbReference type="RefSeq" id="WP_369046260.1">
    <property type="nucleotide sequence ID" value="NZ_CP163302.1"/>
</dbReference>
<dbReference type="PANTHER" id="PTHR23131">
    <property type="entry name" value="ENDORIBONUCLEASE LACTB2"/>
    <property type="match status" value="1"/>
</dbReference>
<name>A0AB39L4N7_9MICC</name>
<dbReference type="SUPFAM" id="SSF56281">
    <property type="entry name" value="Metallo-hydrolase/oxidoreductase"/>
    <property type="match status" value="1"/>
</dbReference>
<dbReference type="AlphaFoldDB" id="A0AB39L4N7"/>